<sequence>MSCNSNEAKEDSLGTSCPAVPAPRRLPPRESTHGSGLPSSAPVPVAPSSTEEIDWNNRDWDNSPPAPKSPDSVNEENVASFEEITLEMLALQNHDPIQIYYDVVSGADFSRLVREFKERIKYLSRLRDL</sequence>
<feature type="region of interest" description="Disordered" evidence="1">
    <location>
        <begin position="1"/>
        <end position="76"/>
    </location>
</feature>
<dbReference type="RefSeq" id="XP_053588441.1">
    <property type="nucleotide sequence ID" value="XM_053724247.1"/>
</dbReference>
<dbReference type="EMBL" id="WUAV01000002">
    <property type="protein sequence ID" value="KAF1763849.1"/>
    <property type="molecule type" value="Genomic_DNA"/>
</dbReference>
<accession>A0A6A5H9Z5</accession>
<evidence type="ECO:0000256" key="1">
    <source>
        <dbReference type="SAM" id="MobiDB-lite"/>
    </source>
</evidence>
<dbReference type="KEGG" id="crq:GCK72_003795"/>
<comment type="caution">
    <text evidence="2">The sequence shown here is derived from an EMBL/GenBank/DDBJ whole genome shotgun (WGS) entry which is preliminary data.</text>
</comment>
<dbReference type="GeneID" id="78773704"/>
<dbReference type="AlphaFoldDB" id="A0A6A5H9Z5"/>
<organism evidence="2 3">
    <name type="scientific">Caenorhabditis remanei</name>
    <name type="common">Caenorhabditis vulgaris</name>
    <dbReference type="NCBI Taxonomy" id="31234"/>
    <lineage>
        <taxon>Eukaryota</taxon>
        <taxon>Metazoa</taxon>
        <taxon>Ecdysozoa</taxon>
        <taxon>Nematoda</taxon>
        <taxon>Chromadorea</taxon>
        <taxon>Rhabditida</taxon>
        <taxon>Rhabditina</taxon>
        <taxon>Rhabditomorpha</taxon>
        <taxon>Rhabditoidea</taxon>
        <taxon>Rhabditidae</taxon>
        <taxon>Peloderinae</taxon>
        <taxon>Caenorhabditis</taxon>
    </lineage>
</organism>
<evidence type="ECO:0000313" key="2">
    <source>
        <dbReference type="EMBL" id="KAF1763849.1"/>
    </source>
</evidence>
<reference evidence="2 3" key="1">
    <citation type="submission" date="2019-12" db="EMBL/GenBank/DDBJ databases">
        <title>Chromosome-level assembly of the Caenorhabditis remanei genome.</title>
        <authorList>
            <person name="Teterina A.A."/>
            <person name="Willis J.H."/>
            <person name="Phillips P.C."/>
        </authorList>
    </citation>
    <scope>NUCLEOTIDE SEQUENCE [LARGE SCALE GENOMIC DNA]</scope>
    <source>
        <strain evidence="2 3">PX506</strain>
        <tissue evidence="2">Whole organism</tissue>
    </source>
</reference>
<dbReference type="Proteomes" id="UP000483820">
    <property type="component" value="Chromosome II"/>
</dbReference>
<name>A0A6A5H9Z5_CAERE</name>
<proteinExistence type="predicted"/>
<dbReference type="CTD" id="78773704"/>
<evidence type="ECO:0000313" key="3">
    <source>
        <dbReference type="Proteomes" id="UP000483820"/>
    </source>
</evidence>
<gene>
    <name evidence="2" type="ORF">GCK72_003795</name>
</gene>
<protein>
    <submittedName>
        <fullName evidence="2">Uncharacterized protein</fullName>
    </submittedName>
</protein>
<feature type="compositionally biased region" description="Low complexity" evidence="1">
    <location>
        <begin position="38"/>
        <end position="49"/>
    </location>
</feature>